<comment type="caution">
    <text evidence="1">The sequence shown here is derived from an EMBL/GenBank/DDBJ whole genome shotgun (WGS) entry which is preliminary data.</text>
</comment>
<reference evidence="1" key="1">
    <citation type="submission" date="2022-06" db="EMBL/GenBank/DDBJ databases">
        <title>Genomic Encyclopedia of Archaeal and Bacterial Type Strains, Phase II (KMG-II): from individual species to whole genera.</title>
        <authorList>
            <person name="Goeker M."/>
        </authorList>
    </citation>
    <scope>NUCLEOTIDE SEQUENCE</scope>
    <source>
        <strain evidence="1">DSM 43935</strain>
    </source>
</reference>
<name>A0AAE3GDJ0_9PSEU</name>
<keyword evidence="2" id="KW-1185">Reference proteome</keyword>
<sequence length="80" mass="8471">MTVSASGARSVAEEIVLCGQSAGFAELALVNGVVGIVVAPRGQLVLARTVAVEGERITEYELVADPNRLRRLELAAPRWP</sequence>
<accession>A0AAE3GDJ0</accession>
<gene>
    <name evidence="1" type="ORF">LX83_003136</name>
</gene>
<protein>
    <submittedName>
        <fullName evidence="1">Uncharacterized protein</fullName>
    </submittedName>
</protein>
<dbReference type="RefSeq" id="WP_253771931.1">
    <property type="nucleotide sequence ID" value="NZ_JAMTCK010000006.1"/>
</dbReference>
<evidence type="ECO:0000313" key="1">
    <source>
        <dbReference type="EMBL" id="MCP2166277.1"/>
    </source>
</evidence>
<dbReference type="AlphaFoldDB" id="A0AAE3GDJ0"/>
<organism evidence="1 2">
    <name type="scientific">Goodfellowiella coeruleoviolacea</name>
    <dbReference type="NCBI Taxonomy" id="334858"/>
    <lineage>
        <taxon>Bacteria</taxon>
        <taxon>Bacillati</taxon>
        <taxon>Actinomycetota</taxon>
        <taxon>Actinomycetes</taxon>
        <taxon>Pseudonocardiales</taxon>
        <taxon>Pseudonocardiaceae</taxon>
        <taxon>Goodfellowiella</taxon>
    </lineage>
</organism>
<dbReference type="Proteomes" id="UP001206128">
    <property type="component" value="Unassembled WGS sequence"/>
</dbReference>
<evidence type="ECO:0000313" key="2">
    <source>
        <dbReference type="Proteomes" id="UP001206128"/>
    </source>
</evidence>
<dbReference type="EMBL" id="JAMTCK010000006">
    <property type="protein sequence ID" value="MCP2166277.1"/>
    <property type="molecule type" value="Genomic_DNA"/>
</dbReference>
<proteinExistence type="predicted"/>